<dbReference type="AlphaFoldDB" id="A0A508WXP9"/>
<gene>
    <name evidence="1" type="ORF">EMEDMD4_160054</name>
</gene>
<name>A0A508WXP9_9HYPH</name>
<proteinExistence type="predicted"/>
<dbReference type="EMBL" id="CABFNB010000068">
    <property type="protein sequence ID" value="VTZ60473.1"/>
    <property type="molecule type" value="Genomic_DNA"/>
</dbReference>
<evidence type="ECO:0000313" key="1">
    <source>
        <dbReference type="EMBL" id="VTZ60473.1"/>
    </source>
</evidence>
<dbReference type="Proteomes" id="UP000507954">
    <property type="component" value="Unassembled WGS sequence"/>
</dbReference>
<accession>A0A508WXP9</accession>
<organism evidence="1">
    <name type="scientific">Sinorhizobium medicae</name>
    <dbReference type="NCBI Taxonomy" id="110321"/>
    <lineage>
        <taxon>Bacteria</taxon>
        <taxon>Pseudomonadati</taxon>
        <taxon>Pseudomonadota</taxon>
        <taxon>Alphaproteobacteria</taxon>
        <taxon>Hyphomicrobiales</taxon>
        <taxon>Rhizobiaceae</taxon>
        <taxon>Sinorhizobium/Ensifer group</taxon>
        <taxon>Sinorhizobium</taxon>
    </lineage>
</organism>
<reference evidence="1" key="1">
    <citation type="submission" date="2019-06" db="EMBL/GenBank/DDBJ databases">
        <authorList>
            <person name="Le Quere A."/>
            <person name="Colella S."/>
        </authorList>
    </citation>
    <scope>NUCLEOTIDE SEQUENCE</scope>
    <source>
        <strain evidence="1">EmedicaeMD41</strain>
    </source>
</reference>
<protein>
    <submittedName>
        <fullName evidence="1">Uncharacterized protein</fullName>
    </submittedName>
</protein>
<sequence length="70" mass="7812">MSLAYEGLTSSKEVRLVLCASLIFPDQHPPEPLSLRALARPSLFAAQAIEYALQRVEVLRQQGYAAERLQ</sequence>